<accession>A0AA39Z1B5</accession>
<gene>
    <name evidence="7" type="primary">mae1_3</name>
    <name evidence="7" type="ORF">DIS24_g2095</name>
</gene>
<evidence type="ECO:0000313" key="7">
    <source>
        <dbReference type="EMBL" id="KAK0662364.1"/>
    </source>
</evidence>
<dbReference type="InterPro" id="IPR038665">
    <property type="entry name" value="Voltage-dep_anion_channel_sf"/>
</dbReference>
<sequence>MAQSRSPFSTGEPSPLPSPEQPGNHPFTFATSPEASSRSSSPPAHTHRGSTVHWSDENSAADAMASSQNGIKVQEDADDMSEKEAPLRLSLRERLRHFTWTWFTMTMATGGIANVLHTVPWRFNGLYEIGCIFFILNIVLFIFNVFMISMRFYLYPSTFRASFLHPTECLFIPASVISFGTVLLNISQYGVDSTGPWLEDAMVVLFWLYCGLAIVFSCGIYLIMQALLLPLLQPETNL</sequence>
<feature type="region of interest" description="Disordered" evidence="5">
    <location>
        <begin position="1"/>
        <end position="53"/>
    </location>
</feature>
<evidence type="ECO:0000256" key="5">
    <source>
        <dbReference type="SAM" id="MobiDB-lite"/>
    </source>
</evidence>
<feature type="compositionally biased region" description="Low complexity" evidence="5">
    <location>
        <begin position="30"/>
        <end position="44"/>
    </location>
</feature>
<evidence type="ECO:0000256" key="1">
    <source>
        <dbReference type="ARBA" id="ARBA00004141"/>
    </source>
</evidence>
<dbReference type="InterPro" id="IPR030185">
    <property type="entry name" value="Mae1"/>
</dbReference>
<keyword evidence="8" id="KW-1185">Reference proteome</keyword>
<dbReference type="GO" id="GO:0016020">
    <property type="term" value="C:membrane"/>
    <property type="evidence" value="ECO:0007669"/>
    <property type="project" value="UniProtKB-SubCell"/>
</dbReference>
<keyword evidence="2 6" id="KW-0812">Transmembrane</keyword>
<evidence type="ECO:0000256" key="3">
    <source>
        <dbReference type="ARBA" id="ARBA00022989"/>
    </source>
</evidence>
<evidence type="ECO:0000313" key="8">
    <source>
        <dbReference type="Proteomes" id="UP001175001"/>
    </source>
</evidence>
<feature type="transmembrane region" description="Helical" evidence="6">
    <location>
        <begin position="206"/>
        <end position="232"/>
    </location>
</feature>
<proteinExistence type="predicted"/>
<dbReference type="PANTHER" id="PTHR31162:SF3">
    <property type="entry name" value="TRANSPORTER_MALIC ACID TRANSPORT PROTEIN, PUTATIVE-RELATED"/>
    <property type="match status" value="1"/>
</dbReference>
<evidence type="ECO:0000256" key="6">
    <source>
        <dbReference type="SAM" id="Phobius"/>
    </source>
</evidence>
<dbReference type="EMBL" id="JAUJDW010000006">
    <property type="protein sequence ID" value="KAK0662364.1"/>
    <property type="molecule type" value="Genomic_DNA"/>
</dbReference>
<feature type="transmembrane region" description="Helical" evidence="6">
    <location>
        <begin position="98"/>
        <end position="119"/>
    </location>
</feature>
<evidence type="ECO:0000256" key="2">
    <source>
        <dbReference type="ARBA" id="ARBA00022692"/>
    </source>
</evidence>
<dbReference type="PANTHER" id="PTHR31162">
    <property type="entry name" value="MALIC ACID TRANSPORT PROTEIN-RELATED"/>
    <property type="match status" value="1"/>
</dbReference>
<dbReference type="InterPro" id="IPR004695">
    <property type="entry name" value="SLAC1/Mae1/Ssu1/TehA"/>
</dbReference>
<organism evidence="7 8">
    <name type="scientific">Lasiodiplodia hormozganensis</name>
    <dbReference type="NCBI Taxonomy" id="869390"/>
    <lineage>
        <taxon>Eukaryota</taxon>
        <taxon>Fungi</taxon>
        <taxon>Dikarya</taxon>
        <taxon>Ascomycota</taxon>
        <taxon>Pezizomycotina</taxon>
        <taxon>Dothideomycetes</taxon>
        <taxon>Dothideomycetes incertae sedis</taxon>
        <taxon>Botryosphaeriales</taxon>
        <taxon>Botryosphaeriaceae</taxon>
        <taxon>Lasiodiplodia</taxon>
    </lineage>
</organism>
<reference evidence="7" key="1">
    <citation type="submission" date="2023-06" db="EMBL/GenBank/DDBJ databases">
        <title>Multi-omics analyses reveal the molecular pathogenesis toolkit of Lasiodiplodia hormozganensis, a cross-kingdom pathogen.</title>
        <authorList>
            <person name="Felix C."/>
            <person name="Meneses R."/>
            <person name="Goncalves M.F.M."/>
            <person name="Tilleman L."/>
            <person name="Duarte A.S."/>
            <person name="Jorrin-Novo J.V."/>
            <person name="Van De Peer Y."/>
            <person name="Deforce D."/>
            <person name="Van Nieuwerburgh F."/>
            <person name="Esteves A.C."/>
            <person name="Alves A."/>
        </authorList>
    </citation>
    <scope>NUCLEOTIDE SEQUENCE</scope>
    <source>
        <strain evidence="7">CBS 339.90</strain>
    </source>
</reference>
<comment type="caution">
    <text evidence="7">The sequence shown here is derived from an EMBL/GenBank/DDBJ whole genome shotgun (WGS) entry which is preliminary data.</text>
</comment>
<protein>
    <submittedName>
        <fullName evidence="7">Malic acid transport protein</fullName>
    </submittedName>
</protein>
<evidence type="ECO:0000256" key="4">
    <source>
        <dbReference type="ARBA" id="ARBA00023136"/>
    </source>
</evidence>
<keyword evidence="4 6" id="KW-0472">Membrane</keyword>
<feature type="transmembrane region" description="Helical" evidence="6">
    <location>
        <begin position="125"/>
        <end position="148"/>
    </location>
</feature>
<dbReference type="Proteomes" id="UP001175001">
    <property type="component" value="Unassembled WGS sequence"/>
</dbReference>
<dbReference type="Gene3D" id="1.50.10.150">
    <property type="entry name" value="Voltage-dependent anion channel"/>
    <property type="match status" value="1"/>
</dbReference>
<dbReference type="AlphaFoldDB" id="A0AA39Z1B5"/>
<name>A0AA39Z1B5_9PEZI</name>
<feature type="compositionally biased region" description="Polar residues" evidence="5">
    <location>
        <begin position="1"/>
        <end position="12"/>
    </location>
</feature>
<keyword evidence="3 6" id="KW-1133">Transmembrane helix</keyword>
<dbReference type="Pfam" id="PF03595">
    <property type="entry name" value="SLAC1"/>
    <property type="match status" value="1"/>
</dbReference>
<feature type="transmembrane region" description="Helical" evidence="6">
    <location>
        <begin position="169"/>
        <end position="186"/>
    </location>
</feature>
<comment type="subcellular location">
    <subcellularLocation>
        <location evidence="1">Membrane</location>
        <topology evidence="1">Multi-pass membrane protein</topology>
    </subcellularLocation>
</comment>
<dbReference type="GO" id="GO:0015140">
    <property type="term" value="F:malate transmembrane transporter activity"/>
    <property type="evidence" value="ECO:0007669"/>
    <property type="project" value="InterPro"/>
</dbReference>